<comment type="caution">
    <text evidence="1">The sequence shown here is derived from an EMBL/GenBank/DDBJ whole genome shotgun (WGS) entry which is preliminary data.</text>
</comment>
<dbReference type="OrthoDB" id="2554128at2759"/>
<accession>W3VK70</accession>
<dbReference type="AlphaFoldDB" id="W3VK70"/>
<evidence type="ECO:0000313" key="2">
    <source>
        <dbReference type="Proteomes" id="UP000019462"/>
    </source>
</evidence>
<sequence length="374" mass="41194">MRPVWSDMPIQDPRAPDRNRLRLLRRDSDTATHGSTDAAALDIVLGERDGVEVQTLEQREVLGKEVSCFLLSLGSFPCEPLPFSLDVYRAFFVLVAQWRDAAPSIDACHTVDAARRWLEVATEDERYSLDRELVGDVWFWGGPCDWTCKLLDMIAALHAGEDVRGAVKSVAGRLVESFEAASASASPLGEARPTVLAILGICVDALAEIDWNEEATDEAPLSLRFAQLLTDVLWHSREDEFKIVAGILERLLARGSTFSFNTAGEMAAAIVDKLGRELRYSREVAPDGEAERFASGIDTVFGLCLRVVLAIDTENAVQATRYDLLEPLLALLKPVLEFTAENDGDDQVVQLDSLATRLFDRCSGVVDGVFVLDH</sequence>
<organism evidence="1 2">
    <name type="scientific">Moesziomyces aphidis</name>
    <name type="common">Pseudozyma aphidis</name>
    <dbReference type="NCBI Taxonomy" id="84754"/>
    <lineage>
        <taxon>Eukaryota</taxon>
        <taxon>Fungi</taxon>
        <taxon>Dikarya</taxon>
        <taxon>Basidiomycota</taxon>
        <taxon>Ustilaginomycotina</taxon>
        <taxon>Ustilaginomycetes</taxon>
        <taxon>Ustilaginales</taxon>
        <taxon>Ustilaginaceae</taxon>
        <taxon>Moesziomyces</taxon>
    </lineage>
</organism>
<name>W3VK70_MOEAP</name>
<dbReference type="Proteomes" id="UP000019462">
    <property type="component" value="Unassembled WGS sequence"/>
</dbReference>
<evidence type="ECO:0000313" key="1">
    <source>
        <dbReference type="EMBL" id="ETS61900.1"/>
    </source>
</evidence>
<protein>
    <submittedName>
        <fullName evidence="1">Uncharacterized protein</fullName>
    </submittedName>
</protein>
<proteinExistence type="predicted"/>
<dbReference type="HOGENOM" id="CLU_819332_0_0_1"/>
<keyword evidence="2" id="KW-1185">Reference proteome</keyword>
<reference evidence="1 2" key="1">
    <citation type="journal article" date="2014" name="Genome Announc.">
        <title>Genome sequence of the basidiomycetous fungus Pseudozyma aphidis DSM70725, an efficient producer of biosurfactant mannosylerythritol lipids.</title>
        <authorList>
            <person name="Lorenz S."/>
            <person name="Guenther M."/>
            <person name="Grumaz C."/>
            <person name="Rupp S."/>
            <person name="Zibek S."/>
            <person name="Sohn K."/>
        </authorList>
    </citation>
    <scope>NUCLEOTIDE SEQUENCE [LARGE SCALE GENOMIC DNA]</scope>
    <source>
        <strain evidence="2">ATCC 32657 / CBS 517.83 / DSM 70725 / JCM 10318 / NBRC 10182 / NRRL Y-7954 / St-0401</strain>
    </source>
</reference>
<dbReference type="EMBL" id="AWNI01000013">
    <property type="protein sequence ID" value="ETS61900.1"/>
    <property type="molecule type" value="Genomic_DNA"/>
</dbReference>
<gene>
    <name evidence="1" type="ORF">PaG_04010</name>
</gene>